<name>A0A8B8HFL3_VANTA</name>
<feature type="chain" id="PRO_5047000419" evidence="7">
    <location>
        <begin position="22"/>
        <end position="270"/>
    </location>
</feature>
<dbReference type="GeneID" id="113391503"/>
<keyword evidence="2 6" id="KW-0645">Protease</keyword>
<organism evidence="9 10">
    <name type="scientific">Vanessa tameamea</name>
    <name type="common">Kamehameha butterfly</name>
    <dbReference type="NCBI Taxonomy" id="334116"/>
    <lineage>
        <taxon>Eukaryota</taxon>
        <taxon>Metazoa</taxon>
        <taxon>Ecdysozoa</taxon>
        <taxon>Arthropoda</taxon>
        <taxon>Hexapoda</taxon>
        <taxon>Insecta</taxon>
        <taxon>Pterygota</taxon>
        <taxon>Neoptera</taxon>
        <taxon>Endopterygota</taxon>
        <taxon>Lepidoptera</taxon>
        <taxon>Glossata</taxon>
        <taxon>Ditrysia</taxon>
        <taxon>Papilionoidea</taxon>
        <taxon>Nymphalidae</taxon>
        <taxon>Nymphalinae</taxon>
        <taxon>Vanessa</taxon>
    </lineage>
</organism>
<evidence type="ECO:0000256" key="2">
    <source>
        <dbReference type="ARBA" id="ARBA00022670"/>
    </source>
</evidence>
<comment type="similarity">
    <text evidence="1">Belongs to the peptidase S1 family.</text>
</comment>
<dbReference type="PANTHER" id="PTHR24276:SF91">
    <property type="entry name" value="AT26814P-RELATED"/>
    <property type="match status" value="1"/>
</dbReference>
<dbReference type="GO" id="GO:0006508">
    <property type="term" value="P:proteolysis"/>
    <property type="evidence" value="ECO:0007669"/>
    <property type="project" value="UniProtKB-KW"/>
</dbReference>
<dbReference type="PRINTS" id="PR00722">
    <property type="entry name" value="CHYMOTRYPSIN"/>
</dbReference>
<dbReference type="OrthoDB" id="10051896at2759"/>
<evidence type="ECO:0000256" key="6">
    <source>
        <dbReference type="RuleBase" id="RU363034"/>
    </source>
</evidence>
<keyword evidence="9" id="KW-1185">Reference proteome</keyword>
<dbReference type="InterPro" id="IPR033116">
    <property type="entry name" value="TRYPSIN_SER"/>
</dbReference>
<evidence type="ECO:0000256" key="5">
    <source>
        <dbReference type="ARBA" id="ARBA00023157"/>
    </source>
</evidence>
<keyword evidence="7" id="KW-0732">Signal</keyword>
<feature type="signal peptide" evidence="7">
    <location>
        <begin position="1"/>
        <end position="21"/>
    </location>
</feature>
<dbReference type="SUPFAM" id="SSF50494">
    <property type="entry name" value="Trypsin-like serine proteases"/>
    <property type="match status" value="1"/>
</dbReference>
<keyword evidence="3 6" id="KW-0378">Hydrolase</keyword>
<evidence type="ECO:0000256" key="1">
    <source>
        <dbReference type="ARBA" id="ARBA00007664"/>
    </source>
</evidence>
<accession>A0A8B8HFL3</accession>
<dbReference type="RefSeq" id="XP_026483275.2">
    <property type="nucleotide sequence ID" value="XM_026627490.2"/>
</dbReference>
<protein>
    <submittedName>
        <fullName evidence="10">Trypsin-4-like</fullName>
    </submittedName>
</protein>
<evidence type="ECO:0000256" key="4">
    <source>
        <dbReference type="ARBA" id="ARBA00022825"/>
    </source>
</evidence>
<dbReference type="PROSITE" id="PS00134">
    <property type="entry name" value="TRYPSIN_HIS"/>
    <property type="match status" value="1"/>
</dbReference>
<dbReference type="PROSITE" id="PS00135">
    <property type="entry name" value="TRYPSIN_SER"/>
    <property type="match status" value="1"/>
</dbReference>
<dbReference type="InterPro" id="IPR050430">
    <property type="entry name" value="Peptidase_S1"/>
</dbReference>
<gene>
    <name evidence="10" type="primary">LOC113391503</name>
</gene>
<dbReference type="Proteomes" id="UP001652626">
    <property type="component" value="Chromosome 25"/>
</dbReference>
<dbReference type="SMART" id="SM00020">
    <property type="entry name" value="Tryp_SPc"/>
    <property type="match status" value="1"/>
</dbReference>
<dbReference type="InterPro" id="IPR043504">
    <property type="entry name" value="Peptidase_S1_PA_chymotrypsin"/>
</dbReference>
<evidence type="ECO:0000256" key="3">
    <source>
        <dbReference type="ARBA" id="ARBA00022801"/>
    </source>
</evidence>
<dbReference type="GO" id="GO:0005576">
    <property type="term" value="C:extracellular region"/>
    <property type="evidence" value="ECO:0007669"/>
    <property type="project" value="UniProtKB-SubCell"/>
</dbReference>
<dbReference type="InterPro" id="IPR018114">
    <property type="entry name" value="TRYPSIN_HIS"/>
</dbReference>
<dbReference type="InterPro" id="IPR009003">
    <property type="entry name" value="Peptidase_S1_PA"/>
</dbReference>
<reference evidence="10" key="1">
    <citation type="submission" date="2025-08" db="UniProtKB">
        <authorList>
            <consortium name="RefSeq"/>
        </authorList>
    </citation>
    <scope>IDENTIFICATION</scope>
    <source>
        <tissue evidence="10">Whole body</tissue>
    </source>
</reference>
<dbReference type="InterPro" id="IPR001254">
    <property type="entry name" value="Trypsin_dom"/>
</dbReference>
<keyword evidence="4 6" id="KW-0720">Serine protease</keyword>
<dbReference type="InterPro" id="IPR001314">
    <property type="entry name" value="Peptidase_S1A"/>
</dbReference>
<dbReference type="Gene3D" id="2.40.10.10">
    <property type="entry name" value="Trypsin-like serine proteases"/>
    <property type="match status" value="1"/>
</dbReference>
<dbReference type="PANTHER" id="PTHR24276">
    <property type="entry name" value="POLYSERASE-RELATED"/>
    <property type="match status" value="1"/>
</dbReference>
<evidence type="ECO:0000259" key="8">
    <source>
        <dbReference type="PROSITE" id="PS50240"/>
    </source>
</evidence>
<dbReference type="GO" id="GO:0004252">
    <property type="term" value="F:serine-type endopeptidase activity"/>
    <property type="evidence" value="ECO:0007669"/>
    <property type="project" value="InterPro"/>
</dbReference>
<sequence>MSYCSLIYVIVIVLLISPIENRDISVKTQTENRFVQPLVHGGTKISIYKAPYMALYFDVKIGFYCGATIVRRRFLLTAAHCYNPNSKYYVKVGTDTIDGGYRYDIEKIVIHPDFDEATNDNDIAVIKLKTQLTFNKRVQPIKMAPNNIKFKSGVMMTTMGFGATEDEFVSHDLLKVDVPYVSYNDCKSMIRFITNRMICAGGVRGKDACCGDSGGPLIYDDMIVGVVSFGIGCGEELPGVYASIPALRDFIDQTIRDLSKPRINHMFYRT</sequence>
<dbReference type="OMA" id="PEGHISE"/>
<proteinExistence type="inferred from homology"/>
<dbReference type="CDD" id="cd00190">
    <property type="entry name" value="Tryp_SPc"/>
    <property type="match status" value="1"/>
</dbReference>
<dbReference type="Pfam" id="PF00089">
    <property type="entry name" value="Trypsin"/>
    <property type="match status" value="1"/>
</dbReference>
<evidence type="ECO:0000256" key="7">
    <source>
        <dbReference type="SAM" id="SignalP"/>
    </source>
</evidence>
<dbReference type="PROSITE" id="PS50240">
    <property type="entry name" value="TRYPSIN_DOM"/>
    <property type="match status" value="1"/>
</dbReference>
<keyword evidence="5" id="KW-1015">Disulfide bond</keyword>
<evidence type="ECO:0000313" key="10">
    <source>
        <dbReference type="RefSeq" id="XP_026483275.2"/>
    </source>
</evidence>
<evidence type="ECO:0000313" key="9">
    <source>
        <dbReference type="Proteomes" id="UP001652626"/>
    </source>
</evidence>
<dbReference type="AlphaFoldDB" id="A0A8B8HFL3"/>
<feature type="domain" description="Peptidase S1" evidence="8">
    <location>
        <begin position="39"/>
        <end position="256"/>
    </location>
</feature>
<dbReference type="GO" id="GO:0090729">
    <property type="term" value="F:toxin activity"/>
    <property type="evidence" value="ECO:0007669"/>
    <property type="project" value="UniProtKB-KW"/>
</dbReference>